<feature type="transmembrane region" description="Helical" evidence="1">
    <location>
        <begin position="43"/>
        <end position="67"/>
    </location>
</feature>
<keyword evidence="1" id="KW-1133">Transmembrane helix</keyword>
<sequence length="290" mass="32106">MLIEVVLAELSAIVVLSAVTLFLEMLIFRHKSVLVLWKQSPPLCLFLTSATLLGFQNIAMSCQWIFFAAGSISNVPENTVFLLLVAHFGLVTRQFHNCVTVALFAQRVRCLMFPTKPLGKFNYFTLATVLTFFAVAACGTTYTLVVNVTLHGEPVPPGCFSFNCMIANSESVRMWASTSAVTITVGITVIGSFMLVLFFRYRKRNQSAAEKTSNNFTLYVFYIRFACETLPFLTDLVLAKAMYINLGKYVGPYGALGSTIDLTLKASAYYYLLVRSQVKVCKVSAARSTS</sequence>
<name>A0A1I8AIK1_9BILA</name>
<dbReference type="Proteomes" id="UP000095287">
    <property type="component" value="Unplaced"/>
</dbReference>
<dbReference type="WBParaSite" id="L893_g611.t1">
    <property type="protein sequence ID" value="L893_g611.t1"/>
    <property type="gene ID" value="L893_g611"/>
</dbReference>
<dbReference type="AlphaFoldDB" id="A0A1I8AIK1"/>
<evidence type="ECO:0000313" key="3">
    <source>
        <dbReference type="WBParaSite" id="L893_g611.t1"/>
    </source>
</evidence>
<evidence type="ECO:0000256" key="1">
    <source>
        <dbReference type="SAM" id="Phobius"/>
    </source>
</evidence>
<proteinExistence type="predicted"/>
<feature type="transmembrane region" description="Helical" evidence="1">
    <location>
        <begin position="124"/>
        <end position="145"/>
    </location>
</feature>
<keyword evidence="2" id="KW-1185">Reference proteome</keyword>
<protein>
    <submittedName>
        <fullName evidence="3">G_PROTEIN_RECEP_F1_2 domain-containing protein</fullName>
    </submittedName>
</protein>
<reference evidence="3" key="1">
    <citation type="submission" date="2016-11" db="UniProtKB">
        <authorList>
            <consortium name="WormBaseParasite"/>
        </authorList>
    </citation>
    <scope>IDENTIFICATION</scope>
</reference>
<feature type="transmembrane region" description="Helical" evidence="1">
    <location>
        <begin position="175"/>
        <end position="199"/>
    </location>
</feature>
<evidence type="ECO:0000313" key="2">
    <source>
        <dbReference type="Proteomes" id="UP000095287"/>
    </source>
</evidence>
<accession>A0A1I8AIK1</accession>
<organism evidence="2 3">
    <name type="scientific">Steinernema glaseri</name>
    <dbReference type="NCBI Taxonomy" id="37863"/>
    <lineage>
        <taxon>Eukaryota</taxon>
        <taxon>Metazoa</taxon>
        <taxon>Ecdysozoa</taxon>
        <taxon>Nematoda</taxon>
        <taxon>Chromadorea</taxon>
        <taxon>Rhabditida</taxon>
        <taxon>Tylenchina</taxon>
        <taxon>Panagrolaimomorpha</taxon>
        <taxon>Strongyloidoidea</taxon>
        <taxon>Steinernematidae</taxon>
        <taxon>Steinernema</taxon>
    </lineage>
</organism>
<keyword evidence="1" id="KW-0472">Membrane</keyword>
<keyword evidence="1" id="KW-0812">Transmembrane</keyword>
<feature type="transmembrane region" description="Helical" evidence="1">
    <location>
        <begin position="79"/>
        <end position="104"/>
    </location>
</feature>
<feature type="transmembrane region" description="Helical" evidence="1">
    <location>
        <begin position="6"/>
        <end position="23"/>
    </location>
</feature>